<dbReference type="EMBL" id="JFHK01000004">
    <property type="protein sequence ID" value="OAA31336.1"/>
    <property type="molecule type" value="Genomic_DNA"/>
</dbReference>
<proteinExistence type="inferred from homology"/>
<keyword evidence="2" id="KW-1133">Transmembrane helix</keyword>
<dbReference type="Pfam" id="PF05949">
    <property type="entry name" value="DUF881"/>
    <property type="match status" value="1"/>
</dbReference>
<organism evidence="3 4">
    <name type="scientific">Kosmotoga arenicorallina S304</name>
    <dbReference type="NCBI Taxonomy" id="1453497"/>
    <lineage>
        <taxon>Bacteria</taxon>
        <taxon>Thermotogati</taxon>
        <taxon>Thermotogota</taxon>
        <taxon>Thermotogae</taxon>
        <taxon>Kosmotogales</taxon>
        <taxon>Kosmotogaceae</taxon>
        <taxon>Kosmotoga</taxon>
    </lineage>
</organism>
<dbReference type="AlphaFoldDB" id="A0A176K2A2"/>
<keyword evidence="4" id="KW-1185">Reference proteome</keyword>
<dbReference type="Proteomes" id="UP000077339">
    <property type="component" value="Unassembled WGS sequence"/>
</dbReference>
<name>A0A176K2A2_9BACT</name>
<evidence type="ECO:0000313" key="3">
    <source>
        <dbReference type="EMBL" id="OAA31336.1"/>
    </source>
</evidence>
<dbReference type="PANTHER" id="PTHR37313:SF2">
    <property type="entry name" value="UPF0749 PROTEIN YLXX"/>
    <property type="match status" value="1"/>
</dbReference>
<protein>
    <submittedName>
        <fullName evidence="3">Uncharacterized protein</fullName>
    </submittedName>
</protein>
<dbReference type="PATRIC" id="fig|1453497.3.peg.1497"/>
<dbReference type="STRING" id="1453497.AT15_07515"/>
<keyword evidence="2" id="KW-0472">Membrane</keyword>
<evidence type="ECO:0000256" key="2">
    <source>
        <dbReference type="SAM" id="Phobius"/>
    </source>
</evidence>
<dbReference type="Gene3D" id="3.30.70.1880">
    <property type="entry name" value="Protein of unknown function DUF881"/>
    <property type="match status" value="1"/>
</dbReference>
<accession>A0A176K2A2</accession>
<sequence>MKYIKGIFILEIFIAVLLLFVFLSHYPIYFGHNGTGVRLMVASAGEGFGVIHDTDILRIINELYALGLKNFSINGIKIDPYTFVRCVGPSITINNREIVPDPLKIEIIGDPDYILSGLSILIEHLKSCGFSVSALSLEKIVIP</sequence>
<gene>
    <name evidence="3" type="ORF">AT15_07515</name>
</gene>
<comment type="similarity">
    <text evidence="1">Belongs to the UPF0749 family.</text>
</comment>
<reference evidence="3 4" key="1">
    <citation type="submission" date="2014-02" db="EMBL/GenBank/DDBJ databases">
        <title>Kosmotoga genome sequencing.</title>
        <authorList>
            <person name="Pollo S.M."/>
            <person name="Charchuk R."/>
            <person name="Nesbo C.L."/>
        </authorList>
    </citation>
    <scope>NUCLEOTIDE SEQUENCE [LARGE SCALE GENOMIC DNA]</scope>
    <source>
        <strain evidence="3 4">S304</strain>
    </source>
</reference>
<dbReference type="InterPro" id="IPR010273">
    <property type="entry name" value="DUF881"/>
</dbReference>
<evidence type="ECO:0000313" key="4">
    <source>
        <dbReference type="Proteomes" id="UP000077339"/>
    </source>
</evidence>
<dbReference type="PANTHER" id="PTHR37313">
    <property type="entry name" value="UPF0749 PROTEIN RV1825"/>
    <property type="match status" value="1"/>
</dbReference>
<dbReference type="OrthoDB" id="9776196at2"/>
<keyword evidence="2" id="KW-0812">Transmembrane</keyword>
<comment type="caution">
    <text evidence="3">The sequence shown here is derived from an EMBL/GenBank/DDBJ whole genome shotgun (WGS) entry which is preliminary data.</text>
</comment>
<dbReference type="RefSeq" id="WP_068346391.1">
    <property type="nucleotide sequence ID" value="NZ_JFHK01000004.1"/>
</dbReference>
<feature type="transmembrane region" description="Helical" evidence="2">
    <location>
        <begin position="7"/>
        <end position="29"/>
    </location>
</feature>
<evidence type="ECO:0000256" key="1">
    <source>
        <dbReference type="ARBA" id="ARBA00009108"/>
    </source>
</evidence>